<dbReference type="AlphaFoldDB" id="X1DWI1"/>
<reference evidence="1" key="1">
    <citation type="journal article" date="2014" name="Front. Microbiol.">
        <title>High frequency of phylogenetically diverse reductive dehalogenase-homologous genes in deep subseafloor sedimentary metagenomes.</title>
        <authorList>
            <person name="Kawai M."/>
            <person name="Futagami T."/>
            <person name="Toyoda A."/>
            <person name="Takaki Y."/>
            <person name="Nishi S."/>
            <person name="Hori S."/>
            <person name="Arai W."/>
            <person name="Tsubouchi T."/>
            <person name="Morono Y."/>
            <person name="Uchiyama I."/>
            <person name="Ito T."/>
            <person name="Fujiyama A."/>
            <person name="Inagaki F."/>
            <person name="Takami H."/>
        </authorList>
    </citation>
    <scope>NUCLEOTIDE SEQUENCE</scope>
    <source>
        <strain evidence="1">Expedition CK06-06</strain>
    </source>
</reference>
<comment type="caution">
    <text evidence="1">The sequence shown here is derived from an EMBL/GenBank/DDBJ whole genome shotgun (WGS) entry which is preliminary data.</text>
</comment>
<feature type="non-terminal residue" evidence="1">
    <location>
        <position position="1"/>
    </location>
</feature>
<evidence type="ECO:0000313" key="1">
    <source>
        <dbReference type="EMBL" id="GAH25386.1"/>
    </source>
</evidence>
<organism evidence="1">
    <name type="scientific">marine sediment metagenome</name>
    <dbReference type="NCBI Taxonomy" id="412755"/>
    <lineage>
        <taxon>unclassified sequences</taxon>
        <taxon>metagenomes</taxon>
        <taxon>ecological metagenomes</taxon>
    </lineage>
</organism>
<proteinExistence type="predicted"/>
<name>X1DWI1_9ZZZZ</name>
<dbReference type="EMBL" id="BART01041381">
    <property type="protein sequence ID" value="GAH25386.1"/>
    <property type="molecule type" value="Genomic_DNA"/>
</dbReference>
<accession>X1DWI1</accession>
<sequence length="67" mass="7329">AYQELVNDPEYKVFLFDTLNESTATLEPSGSPVVKSSLIPSPETSPVYFQKVVPVFSPPSPDNSLLD</sequence>
<feature type="non-terminal residue" evidence="1">
    <location>
        <position position="67"/>
    </location>
</feature>
<protein>
    <submittedName>
        <fullName evidence="1">Uncharacterized protein</fullName>
    </submittedName>
</protein>
<gene>
    <name evidence="1" type="ORF">S01H4_66635</name>
</gene>